<comment type="catalytic activity">
    <reaction evidence="5 7">
        <text>dimethylallyl phosphate + FMNH2 = prenylated FMNH2 + phosphate</text>
        <dbReference type="Rhea" id="RHEA:37743"/>
        <dbReference type="ChEBI" id="CHEBI:43474"/>
        <dbReference type="ChEBI" id="CHEBI:57618"/>
        <dbReference type="ChEBI" id="CHEBI:87467"/>
        <dbReference type="ChEBI" id="CHEBI:88052"/>
        <dbReference type="EC" id="2.5.1.129"/>
    </reaction>
</comment>
<feature type="binding site" evidence="7">
    <location>
        <begin position="86"/>
        <end position="89"/>
    </location>
    <ligand>
        <name>FMN</name>
        <dbReference type="ChEBI" id="CHEBI:58210"/>
    </ligand>
</feature>
<dbReference type="Proteomes" id="UP000199309">
    <property type="component" value="Unassembled WGS sequence"/>
</dbReference>
<evidence type="ECO:0000259" key="8">
    <source>
        <dbReference type="Pfam" id="PF02441"/>
    </source>
</evidence>
<evidence type="ECO:0000256" key="4">
    <source>
        <dbReference type="ARBA" id="ARBA00022679"/>
    </source>
</evidence>
<name>A0A1H0B7M2_9FIRM</name>
<dbReference type="OrthoDB" id="9781577at2"/>
<comment type="similarity">
    <text evidence="6 7">Belongs to the UbiX/PAD1 family.</text>
</comment>
<gene>
    <name evidence="7" type="primary">ubiX</name>
    <name evidence="9" type="ORF">SAMN05660299_02686</name>
</gene>
<keyword evidence="1 7" id="KW-0637">Prenyltransferase</keyword>
<dbReference type="NCBIfam" id="NF004685">
    <property type="entry name" value="PRK06029.1"/>
    <property type="match status" value="1"/>
</dbReference>
<evidence type="ECO:0000256" key="3">
    <source>
        <dbReference type="ARBA" id="ARBA00022643"/>
    </source>
</evidence>
<keyword evidence="4 7" id="KW-0808">Transferase</keyword>
<dbReference type="Pfam" id="PF02441">
    <property type="entry name" value="Flavoprotein"/>
    <property type="match status" value="1"/>
</dbReference>
<dbReference type="Gene3D" id="3.40.50.1950">
    <property type="entry name" value="Flavin prenyltransferase-like"/>
    <property type="match status" value="1"/>
</dbReference>
<dbReference type="STRING" id="349095.SAMN05660299_02686"/>
<sequence>MKIIVGVSGASGIIYAIQLLKNLRKFNIETHLILSKWAEYNLMHETSVQLDEMKAMADFFYDNSDLSATIASGSFFTDGMIVVPCSMKTLAAITYGCTDTLLIRAADVTLKEKRKLVLVPRETPLSIIHLRNMFAVAQAGAMILPPMPAFYHHPTTINDIVDHTVSKILDQWGIDGGLIHRWEKN</sequence>
<proteinExistence type="inferred from homology"/>
<dbReference type="EMBL" id="FNHQ01000047">
    <property type="protein sequence ID" value="SDN41678.1"/>
    <property type="molecule type" value="Genomic_DNA"/>
</dbReference>
<evidence type="ECO:0000256" key="1">
    <source>
        <dbReference type="ARBA" id="ARBA00022602"/>
    </source>
</evidence>
<comment type="function">
    <text evidence="7">Flavin prenyltransferase that catalyzes the synthesis of the prenylated FMN cofactor (prenyl-FMN) for 4-hydroxy-3-polyprenylbenzoic acid decarboxylase UbiD. The prenyltransferase is metal-independent and links a dimethylallyl moiety from dimethylallyl monophosphate (DMAP) to the flavin N5 and C6 atoms of FMN.</text>
</comment>
<dbReference type="FunFam" id="3.40.50.1950:FF:000001">
    <property type="entry name" value="Flavin prenyltransferase UbiX"/>
    <property type="match status" value="1"/>
</dbReference>
<feature type="binding site" evidence="7">
    <location>
        <position position="121"/>
    </location>
    <ligand>
        <name>FMN</name>
        <dbReference type="ChEBI" id="CHEBI:58210"/>
    </ligand>
</feature>
<feature type="domain" description="Flavoprotein" evidence="8">
    <location>
        <begin position="1"/>
        <end position="171"/>
    </location>
</feature>
<keyword evidence="2 7" id="KW-0285">Flavoprotein</keyword>
<feature type="binding site" evidence="7">
    <location>
        <position position="151"/>
    </location>
    <ligand>
        <name>dimethylallyl phosphate</name>
        <dbReference type="ChEBI" id="CHEBI:88052"/>
    </ligand>
</feature>
<dbReference type="RefSeq" id="WP_091652924.1">
    <property type="nucleotide sequence ID" value="NZ_FNHQ01000047.1"/>
</dbReference>
<organism evidence="9 10">
    <name type="scientific">Megasphaera paucivorans</name>
    <dbReference type="NCBI Taxonomy" id="349095"/>
    <lineage>
        <taxon>Bacteria</taxon>
        <taxon>Bacillati</taxon>
        <taxon>Bacillota</taxon>
        <taxon>Negativicutes</taxon>
        <taxon>Veillonellales</taxon>
        <taxon>Veillonellaceae</taxon>
        <taxon>Megasphaera</taxon>
    </lineage>
</organism>
<evidence type="ECO:0000313" key="9">
    <source>
        <dbReference type="EMBL" id="SDN41678.1"/>
    </source>
</evidence>
<evidence type="ECO:0000313" key="10">
    <source>
        <dbReference type="Proteomes" id="UP000199309"/>
    </source>
</evidence>
<dbReference type="EC" id="2.5.1.129" evidence="7"/>
<evidence type="ECO:0000256" key="7">
    <source>
        <dbReference type="HAMAP-Rule" id="MF_01984"/>
    </source>
</evidence>
<dbReference type="InterPro" id="IPR004507">
    <property type="entry name" value="UbiX-like"/>
</dbReference>
<keyword evidence="3 7" id="KW-0288">FMN</keyword>
<keyword evidence="10" id="KW-1185">Reference proteome</keyword>
<feature type="binding site" evidence="7">
    <location>
        <position position="35"/>
    </location>
    <ligand>
        <name>FMN</name>
        <dbReference type="ChEBI" id="CHEBI:58210"/>
    </ligand>
</feature>
<reference evidence="9 10" key="1">
    <citation type="submission" date="2016-10" db="EMBL/GenBank/DDBJ databases">
        <authorList>
            <person name="de Groot N.N."/>
        </authorList>
    </citation>
    <scope>NUCLEOTIDE SEQUENCE [LARGE SCALE GENOMIC DNA]</scope>
    <source>
        <strain evidence="9 10">DSM 16981</strain>
    </source>
</reference>
<feature type="binding site" evidence="7">
    <location>
        <begin position="9"/>
        <end position="11"/>
    </location>
    <ligand>
        <name>FMN</name>
        <dbReference type="ChEBI" id="CHEBI:58210"/>
    </ligand>
</feature>
<dbReference type="NCBIfam" id="TIGR00421">
    <property type="entry name" value="ubiX_pad"/>
    <property type="match status" value="1"/>
</dbReference>
<dbReference type="InterPro" id="IPR003382">
    <property type="entry name" value="Flavoprotein"/>
</dbReference>
<feature type="binding site" evidence="7">
    <location>
        <position position="167"/>
    </location>
    <ligand>
        <name>dimethylallyl phosphate</name>
        <dbReference type="ChEBI" id="CHEBI:88052"/>
    </ligand>
</feature>
<protein>
    <recommendedName>
        <fullName evidence="7">Flavin prenyltransferase UbiX</fullName>
        <ecNumber evidence="7">2.5.1.129</ecNumber>
    </recommendedName>
</protein>
<evidence type="ECO:0000256" key="5">
    <source>
        <dbReference type="ARBA" id="ARBA00050612"/>
    </source>
</evidence>
<accession>A0A1H0B7M2</accession>
<evidence type="ECO:0000256" key="6">
    <source>
        <dbReference type="ARBA" id="ARBA00060793"/>
    </source>
</evidence>
<dbReference type="HAMAP" id="MF_01984">
    <property type="entry name" value="ubiX_pad"/>
    <property type="match status" value="1"/>
</dbReference>
<dbReference type="InterPro" id="IPR036551">
    <property type="entry name" value="Flavin_trans-like"/>
</dbReference>
<dbReference type="SUPFAM" id="SSF52507">
    <property type="entry name" value="Homo-oligomeric flavin-containing Cys decarboxylases, HFCD"/>
    <property type="match status" value="1"/>
</dbReference>
<dbReference type="AlphaFoldDB" id="A0A1H0B7M2"/>
<evidence type="ECO:0000256" key="2">
    <source>
        <dbReference type="ARBA" id="ARBA00022630"/>
    </source>
</evidence>
<dbReference type="GO" id="GO:0106141">
    <property type="term" value="F:flavin prenyltransferase activity"/>
    <property type="evidence" value="ECO:0007669"/>
    <property type="project" value="UniProtKB-EC"/>
</dbReference>
<comment type="caution">
    <text evidence="7">Lacks conserved residue(s) required for the propagation of feature annotation.</text>
</comment>